<evidence type="ECO:0000256" key="5">
    <source>
        <dbReference type="ARBA" id="ARBA00022989"/>
    </source>
</evidence>
<keyword evidence="6 8" id="KW-0472">Membrane</keyword>
<dbReference type="Pfam" id="PF04547">
    <property type="entry name" value="Anoctamin"/>
    <property type="match status" value="1"/>
</dbReference>
<dbReference type="AlphaFoldDB" id="A0AAN8PTC4"/>
<evidence type="ECO:0000259" key="10">
    <source>
        <dbReference type="Pfam" id="PF16178"/>
    </source>
</evidence>
<dbReference type="Proteomes" id="UP001372834">
    <property type="component" value="Unassembled WGS sequence"/>
</dbReference>
<feature type="transmembrane region" description="Helical" evidence="8">
    <location>
        <begin position="297"/>
        <end position="327"/>
    </location>
</feature>
<evidence type="ECO:0000256" key="1">
    <source>
        <dbReference type="ARBA" id="ARBA00004651"/>
    </source>
</evidence>
<keyword evidence="5 8" id="KW-1133">Transmembrane helix</keyword>
<keyword evidence="7" id="KW-0325">Glycoprotein</keyword>
<evidence type="ECO:0000256" key="7">
    <source>
        <dbReference type="ARBA" id="ARBA00023180"/>
    </source>
</evidence>
<dbReference type="EMBL" id="JAWJWE010000041">
    <property type="protein sequence ID" value="KAK6618736.1"/>
    <property type="molecule type" value="Genomic_DNA"/>
</dbReference>
<evidence type="ECO:0000313" key="12">
    <source>
        <dbReference type="EMBL" id="KAK6622031.1"/>
    </source>
</evidence>
<evidence type="ECO:0000256" key="3">
    <source>
        <dbReference type="ARBA" id="ARBA00022475"/>
    </source>
</evidence>
<dbReference type="PANTHER" id="PTHR12308">
    <property type="entry name" value="ANOCTAMIN"/>
    <property type="match status" value="1"/>
</dbReference>
<comment type="caution">
    <text evidence="11">The sequence shown here is derived from an EMBL/GenBank/DDBJ whole genome shotgun (WGS) entry which is preliminary data.</text>
</comment>
<dbReference type="InterPro" id="IPR032394">
    <property type="entry name" value="Anoct_dimer"/>
</dbReference>
<dbReference type="InterPro" id="IPR007632">
    <property type="entry name" value="Anoctamin"/>
</dbReference>
<evidence type="ECO:0000313" key="13">
    <source>
        <dbReference type="Proteomes" id="UP001359485"/>
    </source>
</evidence>
<keyword evidence="4 8" id="KW-0812">Transmembrane</keyword>
<feature type="transmembrane region" description="Helical" evidence="8">
    <location>
        <begin position="552"/>
        <end position="573"/>
    </location>
</feature>
<accession>A0AAN8PTC4</accession>
<organism evidence="11 14">
    <name type="scientific">Polyplax serrata</name>
    <name type="common">Common mouse louse</name>
    <dbReference type="NCBI Taxonomy" id="468196"/>
    <lineage>
        <taxon>Eukaryota</taxon>
        <taxon>Metazoa</taxon>
        <taxon>Ecdysozoa</taxon>
        <taxon>Arthropoda</taxon>
        <taxon>Hexapoda</taxon>
        <taxon>Insecta</taxon>
        <taxon>Pterygota</taxon>
        <taxon>Neoptera</taxon>
        <taxon>Paraneoptera</taxon>
        <taxon>Psocodea</taxon>
        <taxon>Troctomorpha</taxon>
        <taxon>Phthiraptera</taxon>
        <taxon>Anoplura</taxon>
        <taxon>Polyplacidae</taxon>
        <taxon>Polyplax</taxon>
    </lineage>
</organism>
<feature type="transmembrane region" description="Helical" evidence="8">
    <location>
        <begin position="678"/>
        <end position="704"/>
    </location>
</feature>
<sequence length="930" mass="108690">MEGIYNNVIRDSMDDDEVSMKSAKDDDFLNLSRYTVYHSAQDLDNPKTALFQNHNHEPAFHKISYSENETVDEMEKTVDFILVWLENYPTKGNDSHLKREIFEKNLISEGLELSYQVLDKFHFVKIYAPTEVLARYCEILKLKMPIKIEETADQEIQSFDIVDEVKSWFKMIISFIDFDKKSFPSENSKLTAEFSRDKTYLFDVDSPNFYTTGVKSCIIDFILERQRYTDDPQAVYAVGINRLVAEQVYTAAYPLHDGNYRKDASLRCKLYNDWSRLKNWIKIQPIDQIKDYFGVKYALYFAWLGFYTNMLIPASIVGFFCFLYGWITLNNNRLSQDICKSDDIIMCPLCDETCDYWKLSETCTFAKLEYLFDNPATVLFATFMSFWAALYLELWKRHSSALTHRWGLATFDLAAEPPRPGYLASVSSKYSKFVKEKVNVITKLTEPYVPFWKIRVPNMVLSFSVVLFLVSTAVGAVFAVVFYRMSALSAFSLIKPPDEQNSYTYTVIVIPATAAVVNLLCVTLLNYVYDRLAVYLTELELLRTQTEFEDSLTLKIYLFQFVNYYTSIFYIAFLKGKFVGYPSKYNRIFGFRQEECAPGGCLMELCIQLAIIMIGKQTMNSILEMVVPLMYNMYKEFRVKTGLKKEEETPLGVNQWTEDYKLLEWGPRGLFAEYLEMIIQYGFVTIFVAAFPLAPLFALLNNILEMRLDAQKFLKYYRRPVPRRVKNIGVWYTILDVLNRISIITNALIIAFSSNFIPRLVYMTVVSPDKSDVGFLNHSLAYFDTNDFKPGEAPLNRFNVSICRYSEYRNPPWSEKRYQKNEFYWHILAARLAFVVVFQNFVSFVTLVIDWLIPDISRKLKDEMKKEIFLTNEIIIKQEREIAKEHRSRSPNSLGRKKLERAMSLIRRRHTGDWNDLDIKKDPSQMDTRV</sequence>
<feature type="transmembrane region" description="Helical" evidence="8">
    <location>
        <begin position="725"/>
        <end position="752"/>
    </location>
</feature>
<dbReference type="GO" id="GO:0005254">
    <property type="term" value="F:chloride channel activity"/>
    <property type="evidence" value="ECO:0007669"/>
    <property type="project" value="TreeGrafter"/>
</dbReference>
<feature type="transmembrane region" description="Helical" evidence="8">
    <location>
        <begin position="460"/>
        <end position="483"/>
    </location>
</feature>
<comment type="subcellular location">
    <subcellularLocation>
        <location evidence="1">Cell membrane</location>
        <topology evidence="1">Multi-pass membrane protein</topology>
    </subcellularLocation>
    <subcellularLocation>
        <location evidence="8">Membrane</location>
        <topology evidence="8">Multi-pass membrane protein</topology>
    </subcellularLocation>
</comment>
<dbReference type="GO" id="GO:0046983">
    <property type="term" value="F:protein dimerization activity"/>
    <property type="evidence" value="ECO:0007669"/>
    <property type="project" value="InterPro"/>
</dbReference>
<dbReference type="GO" id="GO:0005886">
    <property type="term" value="C:plasma membrane"/>
    <property type="evidence" value="ECO:0007669"/>
    <property type="project" value="UniProtKB-SubCell"/>
</dbReference>
<feature type="transmembrane region" description="Helical" evidence="8">
    <location>
        <begin position="823"/>
        <end position="853"/>
    </location>
</feature>
<evidence type="ECO:0000313" key="14">
    <source>
        <dbReference type="Proteomes" id="UP001372834"/>
    </source>
</evidence>
<evidence type="ECO:0000256" key="8">
    <source>
        <dbReference type="RuleBase" id="RU280814"/>
    </source>
</evidence>
<keyword evidence="13" id="KW-1185">Reference proteome</keyword>
<gene>
    <name evidence="11" type="ORF">RUM43_013127</name>
    <name evidence="12" type="ORF">RUM44_001838</name>
</gene>
<comment type="similarity">
    <text evidence="2 8">Belongs to the anoctamin family.</text>
</comment>
<evidence type="ECO:0000313" key="11">
    <source>
        <dbReference type="EMBL" id="KAK6618736.1"/>
    </source>
</evidence>
<proteinExistence type="inferred from homology"/>
<dbReference type="Pfam" id="PF16178">
    <property type="entry name" value="Anoct_dimer"/>
    <property type="match status" value="1"/>
</dbReference>
<dbReference type="PANTHER" id="PTHR12308:SF83">
    <property type="entry name" value="ANOCTAMIN"/>
    <property type="match status" value="1"/>
</dbReference>
<keyword evidence="3" id="KW-1003">Cell membrane</keyword>
<feature type="transmembrane region" description="Helical" evidence="8">
    <location>
        <begin position="376"/>
        <end position="395"/>
    </location>
</feature>
<feature type="domain" description="Anoctamin dimerisation" evidence="10">
    <location>
        <begin position="75"/>
        <end position="286"/>
    </location>
</feature>
<protein>
    <recommendedName>
        <fullName evidence="8">Anoctamin</fullName>
    </recommendedName>
</protein>
<dbReference type="InterPro" id="IPR049452">
    <property type="entry name" value="Anoctamin_TM"/>
</dbReference>
<dbReference type="Proteomes" id="UP001359485">
    <property type="component" value="Unassembled WGS sequence"/>
</dbReference>
<feature type="domain" description="Anoctamin transmembrane" evidence="9">
    <location>
        <begin position="289"/>
        <end position="867"/>
    </location>
</feature>
<feature type="transmembrane region" description="Helical" evidence="8">
    <location>
        <begin position="503"/>
        <end position="529"/>
    </location>
</feature>
<evidence type="ECO:0000256" key="4">
    <source>
        <dbReference type="ARBA" id="ARBA00022692"/>
    </source>
</evidence>
<dbReference type="EMBL" id="JAWJWF010000047">
    <property type="protein sequence ID" value="KAK6622031.1"/>
    <property type="molecule type" value="Genomic_DNA"/>
</dbReference>
<evidence type="ECO:0000256" key="2">
    <source>
        <dbReference type="ARBA" id="ARBA00009671"/>
    </source>
</evidence>
<reference evidence="11 14" key="1">
    <citation type="submission" date="2023-10" db="EMBL/GenBank/DDBJ databases">
        <title>Genomes of two closely related lineages of the louse Polyplax serrata with different host specificities.</title>
        <authorList>
            <person name="Martinu J."/>
            <person name="Tarabai H."/>
            <person name="Stefka J."/>
            <person name="Hypsa V."/>
        </authorList>
    </citation>
    <scope>NUCLEOTIDE SEQUENCE [LARGE SCALE GENOMIC DNA]</scope>
    <source>
        <strain evidence="12">98ZLc_SE</strain>
        <strain evidence="11">HR10_N</strain>
    </source>
</reference>
<name>A0AAN8PTC4_POLSC</name>
<evidence type="ECO:0000259" key="9">
    <source>
        <dbReference type="Pfam" id="PF04547"/>
    </source>
</evidence>
<evidence type="ECO:0000256" key="6">
    <source>
        <dbReference type="ARBA" id="ARBA00023136"/>
    </source>
</evidence>